<sequence length="100" mass="10888">MPRHAGIADACQHIADRIANAHGVPPHTSGAGNSANRPQRYDVLPARLHNTRNQALQRVLAKTDAAHAKLPHIGTRTAARLTAMVLAHLKLGRARRLYNQ</sequence>
<protein>
    <submittedName>
        <fullName evidence="1">Uncharacterized protein</fullName>
    </submittedName>
</protein>
<comment type="caution">
    <text evidence="1">The sequence shown here is derived from an EMBL/GenBank/DDBJ whole genome shotgun (WGS) entry which is preliminary data.</text>
</comment>
<dbReference type="EMBL" id="ADVR01000003">
    <property type="protein sequence ID" value="EFO82038.1"/>
    <property type="molecule type" value="Genomic_DNA"/>
</dbReference>
<reference evidence="1 2" key="1">
    <citation type="journal article" date="2011" name="J. Bacteriol.">
        <title>Draft genome sequence of the anoxygenic filamentous phototrophic bacterium Oscillochloris trichoides subsp. DG-6.</title>
        <authorList>
            <person name="Kuznetsov B.B."/>
            <person name="Ivanovsky R.N."/>
            <person name="Keppen O.I."/>
            <person name="Sukhacheva M.V."/>
            <person name="Bumazhkin B.K."/>
            <person name="Patutina E.O."/>
            <person name="Beletsky A.V."/>
            <person name="Mardanov A.V."/>
            <person name="Baslerov R.V."/>
            <person name="Panteleeva A.N."/>
            <person name="Kolganova T.V."/>
            <person name="Ravin N.V."/>
            <person name="Skryabin K.G."/>
        </authorList>
    </citation>
    <scope>NUCLEOTIDE SEQUENCE [LARGE SCALE GENOMIC DNA]</scope>
    <source>
        <strain evidence="1 2">DG-6</strain>
    </source>
</reference>
<proteinExistence type="predicted"/>
<evidence type="ECO:0000313" key="2">
    <source>
        <dbReference type="Proteomes" id="UP000054010"/>
    </source>
</evidence>
<keyword evidence="2" id="KW-1185">Reference proteome</keyword>
<dbReference type="HOGENOM" id="CLU_2303083_0_0_0"/>
<gene>
    <name evidence="1" type="ORF">OSCT_0187</name>
</gene>
<organism evidence="1 2">
    <name type="scientific">Oscillochloris trichoides DG-6</name>
    <dbReference type="NCBI Taxonomy" id="765420"/>
    <lineage>
        <taxon>Bacteria</taxon>
        <taxon>Bacillati</taxon>
        <taxon>Chloroflexota</taxon>
        <taxon>Chloroflexia</taxon>
        <taxon>Chloroflexales</taxon>
        <taxon>Chloroflexineae</taxon>
        <taxon>Oscillochloridaceae</taxon>
        <taxon>Oscillochloris</taxon>
    </lineage>
</organism>
<dbReference type="Proteomes" id="UP000054010">
    <property type="component" value="Unassembled WGS sequence"/>
</dbReference>
<dbReference type="STRING" id="765420.OSCT_0187"/>
<dbReference type="AlphaFoldDB" id="E1IA36"/>
<name>E1IA36_9CHLR</name>
<evidence type="ECO:0000313" key="1">
    <source>
        <dbReference type="EMBL" id="EFO82038.1"/>
    </source>
</evidence>
<accession>E1IA36</accession>